<organism evidence="7">
    <name type="scientific">candidate division WOR-3 bacterium</name>
    <dbReference type="NCBI Taxonomy" id="2052148"/>
    <lineage>
        <taxon>Bacteria</taxon>
        <taxon>Bacteria division WOR-3</taxon>
    </lineage>
</organism>
<comment type="caution">
    <text evidence="7">The sequence shown here is derived from an EMBL/GenBank/DDBJ whole genome shotgun (WGS) entry which is preliminary data.</text>
</comment>
<dbReference type="GO" id="GO:0046872">
    <property type="term" value="F:metal ion binding"/>
    <property type="evidence" value="ECO:0007669"/>
    <property type="project" value="UniProtKB-KW"/>
</dbReference>
<evidence type="ECO:0000313" key="7">
    <source>
        <dbReference type="EMBL" id="HDI82904.1"/>
    </source>
</evidence>
<name>A0A7C0ZKQ8_UNCW3</name>
<protein>
    <submittedName>
        <fullName evidence="7">Dehydrogenase</fullName>
    </submittedName>
</protein>
<keyword evidence="5" id="KW-0560">Oxidoreductase</keyword>
<dbReference type="AlphaFoldDB" id="A0A7C0ZKQ8"/>
<evidence type="ECO:0000259" key="6">
    <source>
        <dbReference type="Pfam" id="PF08240"/>
    </source>
</evidence>
<sequence>MRSKIIRLVKPYKFEEQTQVYKKKKGWSYVKPTLGSICAADMRYYTGKRRPEALKKKLPMALLHEGIGRVVESESLKKDTRVVIVPSIPGYIHSPEKFPSPEKCCRACRHGEIGENHCENIHFLSSGYDGLTQSIIQHPDPCLIQIPDDVPDEIAVLSELSTVAYTGAKKLKLLDKDEKIAVFGDGPVGYIVAVVLRFTKSIKRNNLYVVGTDDEKLKKFEDFAHTINIRKRAIPSNLRFGNLFECVGGIYSEEAINTIIDVAEPGAWIYLFGVSELFVPVNTRDILEKGLRLIGISRSSRFEYPIILEYMRETEMQRLLKRVIINRVFRIKSAKELTEAFDFAAAHRIWGKIYVRLEIS</sequence>
<keyword evidence="3" id="KW-0479">Metal-binding</keyword>
<dbReference type="Gene3D" id="3.90.180.10">
    <property type="entry name" value="Medium-chain alcohol dehydrogenases, catalytic domain"/>
    <property type="match status" value="1"/>
</dbReference>
<evidence type="ECO:0000256" key="4">
    <source>
        <dbReference type="ARBA" id="ARBA00022833"/>
    </source>
</evidence>
<dbReference type="InterPro" id="IPR013154">
    <property type="entry name" value="ADH-like_N"/>
</dbReference>
<feature type="domain" description="Alcohol dehydrogenase-like N-terminal" evidence="6">
    <location>
        <begin position="25"/>
        <end position="148"/>
    </location>
</feature>
<evidence type="ECO:0000256" key="5">
    <source>
        <dbReference type="ARBA" id="ARBA00023002"/>
    </source>
</evidence>
<accession>A0A7C0ZKQ8</accession>
<dbReference type="Proteomes" id="UP000885847">
    <property type="component" value="Unassembled WGS sequence"/>
</dbReference>
<comment type="cofactor">
    <cofactor evidence="1">
        <name>Zn(2+)</name>
        <dbReference type="ChEBI" id="CHEBI:29105"/>
    </cofactor>
</comment>
<comment type="similarity">
    <text evidence="2">Belongs to the zinc-containing alcohol dehydrogenase family.</text>
</comment>
<evidence type="ECO:0000256" key="2">
    <source>
        <dbReference type="ARBA" id="ARBA00008072"/>
    </source>
</evidence>
<dbReference type="PANTHER" id="PTHR43350:SF19">
    <property type="entry name" value="D-GULOSIDE 3-DEHYDROGENASE"/>
    <property type="match status" value="1"/>
</dbReference>
<dbReference type="Pfam" id="PF08240">
    <property type="entry name" value="ADH_N"/>
    <property type="match status" value="1"/>
</dbReference>
<dbReference type="SUPFAM" id="SSF51735">
    <property type="entry name" value="NAD(P)-binding Rossmann-fold domains"/>
    <property type="match status" value="1"/>
</dbReference>
<dbReference type="SUPFAM" id="SSF50129">
    <property type="entry name" value="GroES-like"/>
    <property type="match status" value="1"/>
</dbReference>
<dbReference type="EMBL" id="DQWE01000180">
    <property type="protein sequence ID" value="HDI82904.1"/>
    <property type="molecule type" value="Genomic_DNA"/>
</dbReference>
<dbReference type="Gene3D" id="3.40.50.720">
    <property type="entry name" value="NAD(P)-binding Rossmann-like Domain"/>
    <property type="match status" value="1"/>
</dbReference>
<proteinExistence type="inferred from homology"/>
<evidence type="ECO:0000256" key="1">
    <source>
        <dbReference type="ARBA" id="ARBA00001947"/>
    </source>
</evidence>
<gene>
    <name evidence="7" type="ORF">ENF18_03820</name>
</gene>
<dbReference type="InterPro" id="IPR036291">
    <property type="entry name" value="NAD(P)-bd_dom_sf"/>
</dbReference>
<dbReference type="PANTHER" id="PTHR43350">
    <property type="entry name" value="NAD-DEPENDENT ALCOHOL DEHYDROGENASE"/>
    <property type="match status" value="1"/>
</dbReference>
<dbReference type="GO" id="GO:0016491">
    <property type="term" value="F:oxidoreductase activity"/>
    <property type="evidence" value="ECO:0007669"/>
    <property type="project" value="UniProtKB-KW"/>
</dbReference>
<reference evidence="7" key="1">
    <citation type="journal article" date="2020" name="mSystems">
        <title>Genome- and Community-Level Interaction Insights into Carbon Utilization and Element Cycling Functions of Hydrothermarchaeota in Hydrothermal Sediment.</title>
        <authorList>
            <person name="Zhou Z."/>
            <person name="Liu Y."/>
            <person name="Xu W."/>
            <person name="Pan J."/>
            <person name="Luo Z.H."/>
            <person name="Li M."/>
        </authorList>
    </citation>
    <scope>NUCLEOTIDE SEQUENCE [LARGE SCALE GENOMIC DNA]</scope>
    <source>
        <strain evidence="7">HyVt-102</strain>
    </source>
</reference>
<dbReference type="InterPro" id="IPR011032">
    <property type="entry name" value="GroES-like_sf"/>
</dbReference>
<keyword evidence="4" id="KW-0862">Zinc</keyword>
<evidence type="ECO:0000256" key="3">
    <source>
        <dbReference type="ARBA" id="ARBA00022723"/>
    </source>
</evidence>